<evidence type="ECO:0000313" key="3">
    <source>
        <dbReference type="Proteomes" id="UP000176037"/>
    </source>
</evidence>
<evidence type="ECO:0000256" key="1">
    <source>
        <dbReference type="SAM" id="SignalP"/>
    </source>
</evidence>
<keyword evidence="1" id="KW-0732">Signal</keyword>
<accession>A0A1E8FK65</accession>
<dbReference type="EMBL" id="MJIC01000003">
    <property type="protein sequence ID" value="OFI36146.1"/>
    <property type="molecule type" value="Genomic_DNA"/>
</dbReference>
<proteinExistence type="predicted"/>
<name>A0A1E8FK65_9ALTE</name>
<dbReference type="SUPFAM" id="SSF56935">
    <property type="entry name" value="Porins"/>
    <property type="match status" value="1"/>
</dbReference>
<keyword evidence="3" id="KW-1185">Reference proteome</keyword>
<evidence type="ECO:0008006" key="4">
    <source>
        <dbReference type="Google" id="ProtNLM"/>
    </source>
</evidence>
<feature type="signal peptide" evidence="1">
    <location>
        <begin position="1"/>
        <end position="15"/>
    </location>
</feature>
<dbReference type="STRING" id="1856405.BFC17_09380"/>
<feature type="chain" id="PRO_5012204468" description="Porin domain-containing protein" evidence="1">
    <location>
        <begin position="16"/>
        <end position="410"/>
    </location>
</feature>
<evidence type="ECO:0000313" key="2">
    <source>
        <dbReference type="EMBL" id="OFI36146.1"/>
    </source>
</evidence>
<organism evidence="2 3">
    <name type="scientific">Alteromonas lipolytica</name>
    <dbReference type="NCBI Taxonomy" id="1856405"/>
    <lineage>
        <taxon>Bacteria</taxon>
        <taxon>Pseudomonadati</taxon>
        <taxon>Pseudomonadota</taxon>
        <taxon>Gammaproteobacteria</taxon>
        <taxon>Alteromonadales</taxon>
        <taxon>Alteromonadaceae</taxon>
        <taxon>Alteromonas/Salinimonas group</taxon>
        <taxon>Alteromonas</taxon>
    </lineage>
</organism>
<protein>
    <recommendedName>
        <fullName evidence="4">Porin domain-containing protein</fullName>
    </recommendedName>
</protein>
<reference evidence="2 3" key="1">
    <citation type="submission" date="2016-09" db="EMBL/GenBank/DDBJ databases">
        <title>Alteromonas lipolytica, a new species isolated from sea water.</title>
        <authorList>
            <person name="Wu Y.-H."/>
            <person name="Cheng H."/>
            <person name="Xu X.-W."/>
        </authorList>
    </citation>
    <scope>NUCLEOTIDE SEQUENCE [LARGE SCALE GENOMIC DNA]</scope>
    <source>
        <strain evidence="2 3">JW12</strain>
    </source>
</reference>
<dbReference type="AlphaFoldDB" id="A0A1E8FK65"/>
<comment type="caution">
    <text evidence="2">The sequence shown here is derived from an EMBL/GenBank/DDBJ whole genome shotgun (WGS) entry which is preliminary data.</text>
</comment>
<dbReference type="Proteomes" id="UP000176037">
    <property type="component" value="Unassembled WGS sequence"/>
</dbReference>
<gene>
    <name evidence="2" type="ORF">BFC17_09380</name>
</gene>
<sequence length="410" mass="46732">MVALLALPVSFPSVAQLAVSGFATLGLTTSNNDELIFRTSINRWPETGSNILTESLVGIQFNYQASDKIDFVVQSILENKNYDSVSDYVELAFMRYQIDRNFALRIGRMNYNAYILSEYLDVGYSYLWATPPMEFYSPSSYLSYFDGVELQYRNALSEGVLQATFAAGTSKADLLSVGSYSSLEYDYMLNTSVSYETDNWLFKGTLSHFSGHSATLDGVDQLETLVESFPQQWWPFMGELLESLEFKDQKIHYAAVGVNYNDERWFVKSELAYFDIEWGLTGDLGYGYVSSGYEFDHFTPYITFALLDALYDRHIIASPRYDLIADPATQQMLGFLQTQFQGLYDSARMDQYSVSVGARWDFHHDWALKGQFTRYRINGPGAGLWGRDRTESIDDHKHVNVISININTVF</sequence>